<dbReference type="RefSeq" id="WP_069656919.1">
    <property type="nucleotide sequence ID" value="NZ_MIJF01000029.1"/>
</dbReference>
<name>A0A1D2YU67_9BACI</name>
<keyword evidence="1 4" id="KW-0489">Methyltransferase</keyword>
<feature type="binding site" evidence="4">
    <location>
        <position position="96"/>
    </location>
    <ligand>
        <name>S-adenosyl-L-methionine</name>
        <dbReference type="ChEBI" id="CHEBI:59789"/>
    </ligand>
</feature>
<keyword evidence="7" id="KW-1185">Reference proteome</keyword>
<sequence>MGREFLNNFEQWAESYDLSVNGEDEQYKEVFRNYESILDEVANRSFGTVMEFGVGTGNLTKKILDKGLDVIAIEPSEAMRQKALEKIPNLSIYNGDFLNFPTVKSTINTIVSTYAFHHLTDDEKNLAIKKYSQILKTGDKIVFADTMFENEWERQKIMDEAKELGYLDLLNDLKTEYYTYIPIIREIFEKNGFEIEFIQFNKFVWLVEAIKK</sequence>
<dbReference type="STRING" id="337097.BHF71_09610"/>
<comment type="similarity">
    <text evidence="4">Belongs to the methyltransferase superfamily. YrrT family.</text>
</comment>
<evidence type="ECO:0000256" key="4">
    <source>
        <dbReference type="HAMAP-Rule" id="MF_02100"/>
    </source>
</evidence>
<dbReference type="InterPro" id="IPR041698">
    <property type="entry name" value="Methyltransf_25"/>
</dbReference>
<comment type="function">
    <text evidence="4">Could be a S-adenosyl-L-methionine-dependent methyltransferase.</text>
</comment>
<dbReference type="Pfam" id="PF13649">
    <property type="entry name" value="Methyltransf_25"/>
    <property type="match status" value="1"/>
</dbReference>
<feature type="binding site" evidence="4">
    <location>
        <position position="53"/>
    </location>
    <ligand>
        <name>S-adenosyl-L-methionine</name>
        <dbReference type="ChEBI" id="CHEBI:59789"/>
    </ligand>
</feature>
<keyword evidence="3 4" id="KW-0949">S-adenosyl-L-methionine</keyword>
<dbReference type="Gene3D" id="3.40.50.150">
    <property type="entry name" value="Vaccinia Virus protein VP39"/>
    <property type="match status" value="1"/>
</dbReference>
<dbReference type="EC" id="2.1.1.-" evidence="4"/>
<dbReference type="SUPFAM" id="SSF53335">
    <property type="entry name" value="S-adenosyl-L-methionine-dependent methyltransferases"/>
    <property type="match status" value="1"/>
</dbReference>
<dbReference type="InterPro" id="IPR023553">
    <property type="entry name" value="Uncharacterised_MeTfrase_YrrT"/>
</dbReference>
<feature type="binding site" evidence="4">
    <location>
        <position position="74"/>
    </location>
    <ligand>
        <name>S-adenosyl-L-methionine</name>
        <dbReference type="ChEBI" id="CHEBI:59789"/>
    </ligand>
</feature>
<organism evidence="6 7">
    <name type="scientific">Vulcanibacillus modesticaldus</name>
    <dbReference type="NCBI Taxonomy" id="337097"/>
    <lineage>
        <taxon>Bacteria</taxon>
        <taxon>Bacillati</taxon>
        <taxon>Bacillota</taxon>
        <taxon>Bacilli</taxon>
        <taxon>Bacillales</taxon>
        <taxon>Bacillaceae</taxon>
        <taxon>Vulcanibacillus</taxon>
    </lineage>
</organism>
<evidence type="ECO:0000256" key="3">
    <source>
        <dbReference type="ARBA" id="ARBA00022691"/>
    </source>
</evidence>
<dbReference type="HAMAP" id="MF_02100">
    <property type="entry name" value="Methyltr_YrrT"/>
    <property type="match status" value="1"/>
</dbReference>
<evidence type="ECO:0000256" key="1">
    <source>
        <dbReference type="ARBA" id="ARBA00022603"/>
    </source>
</evidence>
<proteinExistence type="inferred from homology"/>
<dbReference type="AlphaFoldDB" id="A0A1D2YU67"/>
<reference evidence="6 7" key="1">
    <citation type="submission" date="2016-09" db="EMBL/GenBank/DDBJ databases">
        <title>Draft genome sequence for the type strain of Vulcanibacillus modesticaldus BR, a strictly anaerobic, moderately thermophilic, and nitrate-reducing bacterium from deep sea-hydrothermal vents of the Mid-Atlantic Ridge.</title>
        <authorList>
            <person name="Abin C.A."/>
            <person name="Hollibaugh J.T."/>
        </authorList>
    </citation>
    <scope>NUCLEOTIDE SEQUENCE [LARGE SCALE GENOMIC DNA]</scope>
    <source>
        <strain evidence="6 7">BR</strain>
    </source>
</reference>
<evidence type="ECO:0000256" key="2">
    <source>
        <dbReference type="ARBA" id="ARBA00022679"/>
    </source>
</evidence>
<dbReference type="OrthoDB" id="465705at2"/>
<gene>
    <name evidence="6" type="ORF">BHF71_09610</name>
</gene>
<comment type="caution">
    <text evidence="6">The sequence shown here is derived from an EMBL/GenBank/DDBJ whole genome shotgun (WGS) entry which is preliminary data.</text>
</comment>
<keyword evidence="2 4" id="KW-0808">Transferase</keyword>
<evidence type="ECO:0000313" key="7">
    <source>
        <dbReference type="Proteomes" id="UP000243739"/>
    </source>
</evidence>
<dbReference type="GO" id="GO:0008757">
    <property type="term" value="F:S-adenosylmethionine-dependent methyltransferase activity"/>
    <property type="evidence" value="ECO:0007669"/>
    <property type="project" value="UniProtKB-UniRule"/>
</dbReference>
<accession>A0A1D2YU67</accession>
<dbReference type="Proteomes" id="UP000243739">
    <property type="component" value="Unassembled WGS sequence"/>
</dbReference>
<dbReference type="EMBL" id="MIJF01000029">
    <property type="protein sequence ID" value="OEF99195.1"/>
    <property type="molecule type" value="Genomic_DNA"/>
</dbReference>
<dbReference type="InterPro" id="IPR029063">
    <property type="entry name" value="SAM-dependent_MTases_sf"/>
</dbReference>
<evidence type="ECO:0000313" key="6">
    <source>
        <dbReference type="EMBL" id="OEF99195.1"/>
    </source>
</evidence>
<dbReference type="GO" id="GO:0032259">
    <property type="term" value="P:methylation"/>
    <property type="evidence" value="ECO:0007669"/>
    <property type="project" value="UniProtKB-KW"/>
</dbReference>
<feature type="domain" description="Methyltransferase" evidence="5">
    <location>
        <begin position="49"/>
        <end position="138"/>
    </location>
</feature>
<protein>
    <recommendedName>
        <fullName evidence="4">Uncharacterized methyltransferase BHF71_09610</fullName>
        <ecNumber evidence="4">2.1.1.-</ecNumber>
    </recommendedName>
</protein>
<dbReference type="CDD" id="cd02440">
    <property type="entry name" value="AdoMet_MTases"/>
    <property type="match status" value="1"/>
</dbReference>
<dbReference type="PANTHER" id="PTHR43861">
    <property type="entry name" value="TRANS-ACONITATE 2-METHYLTRANSFERASE-RELATED"/>
    <property type="match status" value="1"/>
</dbReference>
<evidence type="ECO:0000259" key="5">
    <source>
        <dbReference type="Pfam" id="PF13649"/>
    </source>
</evidence>